<accession>A0ABQ5Q7C4</accession>
<reference evidence="3 4" key="1">
    <citation type="journal article" date="2023" name="Antonie Van Leeuwenhoek">
        <title>Mesoterricola silvestris gen. nov., sp. nov., Mesoterricola sediminis sp. nov., Geothrix oryzae sp. nov., Geothrix edaphica sp. nov., Geothrix rubra sp. nov., and Geothrix limicola sp. nov., six novel members of Acidobacteriota isolated from soils.</title>
        <authorList>
            <person name="Itoh H."/>
            <person name="Sugisawa Y."/>
            <person name="Mise K."/>
            <person name="Xu Z."/>
            <person name="Kuniyasu M."/>
            <person name="Ushijima N."/>
            <person name="Kawano K."/>
            <person name="Kobayashi E."/>
            <person name="Shiratori Y."/>
            <person name="Masuda Y."/>
            <person name="Senoo K."/>
        </authorList>
    </citation>
    <scope>NUCLEOTIDE SEQUENCE [LARGE SCALE GENOMIC DNA]</scope>
    <source>
        <strain evidence="3 4">Red803</strain>
    </source>
</reference>
<dbReference type="EMBL" id="BSDD01000003">
    <property type="protein sequence ID" value="GLH70226.1"/>
    <property type="molecule type" value="Genomic_DNA"/>
</dbReference>
<evidence type="ECO:0000313" key="4">
    <source>
        <dbReference type="Proteomes" id="UP001165089"/>
    </source>
</evidence>
<dbReference type="InterPro" id="IPR018392">
    <property type="entry name" value="LysM"/>
</dbReference>
<protein>
    <submittedName>
        <fullName evidence="3">Peptidoglycan-binding protein LysM</fullName>
    </submittedName>
</protein>
<evidence type="ECO:0000256" key="1">
    <source>
        <dbReference type="SAM" id="SignalP"/>
    </source>
</evidence>
<organism evidence="3 4">
    <name type="scientific">Geothrix rubra</name>
    <dbReference type="NCBI Taxonomy" id="2927977"/>
    <lineage>
        <taxon>Bacteria</taxon>
        <taxon>Pseudomonadati</taxon>
        <taxon>Acidobacteriota</taxon>
        <taxon>Holophagae</taxon>
        <taxon>Holophagales</taxon>
        <taxon>Holophagaceae</taxon>
        <taxon>Geothrix</taxon>
    </lineage>
</organism>
<dbReference type="RefSeq" id="WP_285724747.1">
    <property type="nucleotide sequence ID" value="NZ_BSDD01000003.1"/>
</dbReference>
<dbReference type="InterPro" id="IPR036779">
    <property type="entry name" value="LysM_dom_sf"/>
</dbReference>
<dbReference type="SMART" id="SM00257">
    <property type="entry name" value="LysM"/>
    <property type="match status" value="1"/>
</dbReference>
<dbReference type="CDD" id="cd00118">
    <property type="entry name" value="LysM"/>
    <property type="match status" value="1"/>
</dbReference>
<evidence type="ECO:0000259" key="2">
    <source>
        <dbReference type="PROSITE" id="PS51782"/>
    </source>
</evidence>
<dbReference type="PANTHER" id="PTHR34700">
    <property type="entry name" value="POTASSIUM BINDING PROTEIN KBP"/>
    <property type="match status" value="1"/>
</dbReference>
<comment type="caution">
    <text evidence="3">The sequence shown here is derived from an EMBL/GenBank/DDBJ whole genome shotgun (WGS) entry which is preliminary data.</text>
</comment>
<name>A0ABQ5Q7C4_9BACT</name>
<dbReference type="PANTHER" id="PTHR34700:SF4">
    <property type="entry name" value="PHAGE-LIKE ELEMENT PBSX PROTEIN XKDP"/>
    <property type="match status" value="1"/>
</dbReference>
<gene>
    <name evidence="3" type="ORF">GETHPA_17590</name>
</gene>
<dbReference type="Gene3D" id="3.10.350.10">
    <property type="entry name" value="LysM domain"/>
    <property type="match status" value="1"/>
</dbReference>
<dbReference type="Pfam" id="PF01476">
    <property type="entry name" value="LysM"/>
    <property type="match status" value="1"/>
</dbReference>
<evidence type="ECO:0000313" key="3">
    <source>
        <dbReference type="EMBL" id="GLH70226.1"/>
    </source>
</evidence>
<feature type="domain" description="LysM" evidence="2">
    <location>
        <begin position="71"/>
        <end position="119"/>
    </location>
</feature>
<feature type="chain" id="PRO_5045241536" evidence="1">
    <location>
        <begin position="38"/>
        <end position="397"/>
    </location>
</feature>
<sequence>MYQPIRQHVGRLRALAVAPSLVAGLLALNAVTPGLQAQEATPTPTPGTVQVEPHASRWDYPKTLNLPEGSKSHIVQKGDTLWDLANKYLGNPYAWPQIWELNQWIKDPHWIYPGDPIVIDLARSVATAASVPQDVTDLQPDNRPSGLTVVQRPELAFSFQDFIQLPFLAPEGAAAHYKSQGAFRITGNKHSERSYLGEGETVYTTGGTEQGVKQGDRFVILRTVTTKLRSPRGGKQPLGDVIQQIGVLRVVTPMAKGSVAIIERCMDSVQIGDHLVRFTEPANIPMQLRKDTGDPVKLASDPAMVVFGRDSRIDTASGDQIIIDRGSNSGLKVGDVLLAVRSKSFPVSEEANKKDKATETTTHYLGQAMVIRVEPGSSTCRVLRSEEEIRMGDLLTR</sequence>
<keyword evidence="1" id="KW-0732">Signal</keyword>
<dbReference type="InterPro" id="IPR052196">
    <property type="entry name" value="Bact_Kbp"/>
</dbReference>
<dbReference type="SUPFAM" id="SSF54106">
    <property type="entry name" value="LysM domain"/>
    <property type="match status" value="1"/>
</dbReference>
<keyword evidence="4" id="KW-1185">Reference proteome</keyword>
<dbReference type="Proteomes" id="UP001165089">
    <property type="component" value="Unassembled WGS sequence"/>
</dbReference>
<feature type="signal peptide" evidence="1">
    <location>
        <begin position="1"/>
        <end position="37"/>
    </location>
</feature>
<dbReference type="PROSITE" id="PS51782">
    <property type="entry name" value="LYSM"/>
    <property type="match status" value="1"/>
</dbReference>
<proteinExistence type="predicted"/>